<comment type="caution">
    <text evidence="8">The sequence shown here is derived from an EMBL/GenBank/DDBJ whole genome shotgun (WGS) entry which is preliminary data.</text>
</comment>
<proteinExistence type="predicted"/>
<dbReference type="InterPro" id="IPR036909">
    <property type="entry name" value="Cyt_c-like_dom_sf"/>
</dbReference>
<organism evidence="8 9">
    <name type="scientific">Pelistega ratti</name>
    <dbReference type="NCBI Taxonomy" id="2652177"/>
    <lineage>
        <taxon>Bacteria</taxon>
        <taxon>Pseudomonadati</taxon>
        <taxon>Pseudomonadota</taxon>
        <taxon>Betaproteobacteria</taxon>
        <taxon>Burkholderiales</taxon>
        <taxon>Alcaligenaceae</taxon>
        <taxon>Pelistega</taxon>
    </lineage>
</organism>
<dbReference type="AlphaFoldDB" id="A0A6L9Y7U8"/>
<dbReference type="PROSITE" id="PS51007">
    <property type="entry name" value="CYTC"/>
    <property type="match status" value="1"/>
</dbReference>
<dbReference type="Proteomes" id="UP000477651">
    <property type="component" value="Unassembled WGS sequence"/>
</dbReference>
<evidence type="ECO:0000256" key="5">
    <source>
        <dbReference type="ARBA" id="ARBA00023004"/>
    </source>
</evidence>
<keyword evidence="4" id="KW-0249">Electron transport</keyword>
<feature type="binding site" description="covalent" evidence="6">
    <location>
        <position position="10"/>
    </location>
    <ligand>
        <name>heme c</name>
        <dbReference type="ChEBI" id="CHEBI:61717"/>
    </ligand>
</feature>
<dbReference type="Gene3D" id="1.10.760.10">
    <property type="entry name" value="Cytochrome c-like domain"/>
    <property type="match status" value="1"/>
</dbReference>
<evidence type="ECO:0000259" key="7">
    <source>
        <dbReference type="PROSITE" id="PS51007"/>
    </source>
</evidence>
<evidence type="ECO:0000256" key="3">
    <source>
        <dbReference type="ARBA" id="ARBA00022723"/>
    </source>
</evidence>
<dbReference type="SUPFAM" id="SSF46626">
    <property type="entry name" value="Cytochrome c"/>
    <property type="match status" value="1"/>
</dbReference>
<keyword evidence="5 6" id="KW-0408">Iron</keyword>
<evidence type="ECO:0000256" key="2">
    <source>
        <dbReference type="ARBA" id="ARBA00022617"/>
    </source>
</evidence>
<protein>
    <submittedName>
        <fullName evidence="8">Cytochrome C</fullName>
    </submittedName>
</protein>
<feature type="domain" description="Cytochrome c" evidence="7">
    <location>
        <begin position="1"/>
        <end position="82"/>
    </location>
</feature>
<evidence type="ECO:0000256" key="6">
    <source>
        <dbReference type="PIRSR" id="PIRSR602324-1"/>
    </source>
</evidence>
<evidence type="ECO:0000313" key="8">
    <source>
        <dbReference type="EMBL" id="NEN76590.1"/>
    </source>
</evidence>
<sequence length="83" mass="9310">MLKLFKNKICLGCHQVDAKRVGPSFNMVREKYQQDSEMTADILATRIRSGGSGVWGALRMPPQPKVSQEEAFLMAQWILGKGE</sequence>
<reference evidence="8 9" key="1">
    <citation type="submission" date="2020-02" db="EMBL/GenBank/DDBJ databases">
        <title>Pelistega sp. NLN82 were isolated from wild rodents of the Hainan Island.</title>
        <authorList>
            <person name="Niu N."/>
            <person name="Zhou J."/>
        </authorList>
    </citation>
    <scope>NUCLEOTIDE SEQUENCE [LARGE SCALE GENOMIC DNA]</scope>
    <source>
        <strain evidence="8 9">NLN82</strain>
    </source>
</reference>
<evidence type="ECO:0000256" key="4">
    <source>
        <dbReference type="ARBA" id="ARBA00022982"/>
    </source>
</evidence>
<evidence type="ECO:0000256" key="1">
    <source>
        <dbReference type="ARBA" id="ARBA00022448"/>
    </source>
</evidence>
<accession>A0A6L9Y7U8</accession>
<name>A0A6L9Y7U8_9BURK</name>
<comment type="PTM">
    <text evidence="6">Binds 1 heme c group covalently per subunit.</text>
</comment>
<gene>
    <name evidence="8" type="ORF">F9B74_09765</name>
</gene>
<dbReference type="InterPro" id="IPR002324">
    <property type="entry name" value="Cyt_c_ID"/>
</dbReference>
<dbReference type="GO" id="GO:0020037">
    <property type="term" value="F:heme binding"/>
    <property type="evidence" value="ECO:0007669"/>
    <property type="project" value="InterPro"/>
</dbReference>
<dbReference type="InterPro" id="IPR009056">
    <property type="entry name" value="Cyt_c-like_dom"/>
</dbReference>
<keyword evidence="1" id="KW-0813">Transport</keyword>
<keyword evidence="2 6" id="KW-0349">Heme</keyword>
<keyword evidence="3 6" id="KW-0479">Metal-binding</keyword>
<dbReference type="Pfam" id="PF00034">
    <property type="entry name" value="Cytochrom_C"/>
    <property type="match status" value="1"/>
</dbReference>
<dbReference type="GO" id="GO:0009055">
    <property type="term" value="F:electron transfer activity"/>
    <property type="evidence" value="ECO:0007669"/>
    <property type="project" value="InterPro"/>
</dbReference>
<evidence type="ECO:0000313" key="9">
    <source>
        <dbReference type="Proteomes" id="UP000477651"/>
    </source>
</evidence>
<keyword evidence="9" id="KW-1185">Reference proteome</keyword>
<feature type="binding site" description="covalent" evidence="6">
    <location>
        <position position="14"/>
    </location>
    <ligand>
        <name>heme c</name>
        <dbReference type="ChEBI" id="CHEBI:61717"/>
    </ligand>
</feature>
<feature type="binding site" description="covalent" evidence="6">
    <location>
        <position position="60"/>
    </location>
    <ligand>
        <name>heme c</name>
        <dbReference type="ChEBI" id="CHEBI:61717"/>
    </ligand>
</feature>
<dbReference type="EMBL" id="JAAGYR010000023">
    <property type="protein sequence ID" value="NEN76590.1"/>
    <property type="molecule type" value="Genomic_DNA"/>
</dbReference>
<dbReference type="PRINTS" id="PR00606">
    <property type="entry name" value="CYTCHROMECID"/>
</dbReference>
<dbReference type="GO" id="GO:0005506">
    <property type="term" value="F:iron ion binding"/>
    <property type="evidence" value="ECO:0007669"/>
    <property type="project" value="InterPro"/>
</dbReference>